<feature type="transmembrane region" description="Helical" evidence="8">
    <location>
        <begin position="250"/>
        <end position="278"/>
    </location>
</feature>
<dbReference type="eggNOG" id="arCOG01007">
    <property type="taxonomic scope" value="Archaea"/>
</dbReference>
<dbReference type="RefSeq" id="WP_015791688.1">
    <property type="nucleotide sequence ID" value="NC_013156.1"/>
</dbReference>
<evidence type="ECO:0000313" key="9">
    <source>
        <dbReference type="EMBL" id="ACV24952.1"/>
    </source>
</evidence>
<organism evidence="9 10">
    <name type="scientific">Methanocaldococcus fervens (strain DSM 4213 / JCM 15782 / AG86)</name>
    <name type="common">Methanococcus fervens</name>
    <dbReference type="NCBI Taxonomy" id="573064"/>
    <lineage>
        <taxon>Archaea</taxon>
        <taxon>Methanobacteriati</taxon>
        <taxon>Methanobacteriota</taxon>
        <taxon>Methanomada group</taxon>
        <taxon>Methanococci</taxon>
        <taxon>Methanococcales</taxon>
        <taxon>Methanocaldococcaceae</taxon>
        <taxon>Methanocaldococcus</taxon>
    </lineage>
</organism>
<gene>
    <name evidence="9" type="ordered locus">Mefer_1142</name>
</gene>
<protein>
    <submittedName>
        <fullName evidence="9">Transport system permease protein</fullName>
    </submittedName>
</protein>
<dbReference type="SUPFAM" id="SSF81345">
    <property type="entry name" value="ABC transporter involved in vitamin B12 uptake, BtuC"/>
    <property type="match status" value="1"/>
</dbReference>
<keyword evidence="6 8" id="KW-1133">Transmembrane helix</keyword>
<keyword evidence="5 8" id="KW-0812">Transmembrane</keyword>
<evidence type="ECO:0000256" key="5">
    <source>
        <dbReference type="ARBA" id="ARBA00022692"/>
    </source>
</evidence>
<evidence type="ECO:0000256" key="1">
    <source>
        <dbReference type="ARBA" id="ARBA00004651"/>
    </source>
</evidence>
<evidence type="ECO:0000256" key="3">
    <source>
        <dbReference type="ARBA" id="ARBA00022448"/>
    </source>
</evidence>
<dbReference type="HOGENOM" id="CLU_013016_0_0_2"/>
<keyword evidence="3" id="KW-0813">Transport</keyword>
<dbReference type="AlphaFoldDB" id="C7P8S0"/>
<comment type="similarity">
    <text evidence="2">Belongs to the binding-protein-dependent transport system permease family. FecCD subfamily.</text>
</comment>
<dbReference type="Pfam" id="PF01032">
    <property type="entry name" value="FecCD"/>
    <property type="match status" value="1"/>
</dbReference>
<keyword evidence="7 8" id="KW-0472">Membrane</keyword>
<feature type="transmembrane region" description="Helical" evidence="8">
    <location>
        <begin position="290"/>
        <end position="310"/>
    </location>
</feature>
<dbReference type="OrthoDB" id="27848at2157"/>
<evidence type="ECO:0000256" key="7">
    <source>
        <dbReference type="ARBA" id="ARBA00023136"/>
    </source>
</evidence>
<dbReference type="PANTHER" id="PTHR30472">
    <property type="entry name" value="FERRIC ENTEROBACTIN TRANSPORT SYSTEM PERMEASE PROTEIN"/>
    <property type="match status" value="1"/>
</dbReference>
<feature type="transmembrane region" description="Helical" evidence="8">
    <location>
        <begin position="6"/>
        <end position="25"/>
    </location>
</feature>
<sequence>MGVKRVISLCVILTVLLAVSSIYSLTAGSIKVSYEDVKNYILNGTTGNPIKDKIIEKLRILRTVGAIIAGMSIALAGILMQGYFRNPLADPYLIGVASGASLGVVLYIFTSILFGFGIPHDIWGRIIAAYIGSLITVFVVINIARAVKQVSTLLICGMMIGSIAYGFTTIIIYMGSHINEEASKLSEYLMWGMGSVANLTALQIKIMAIILIPTSILTIIFLSKKLDANLLGEKYAISVGVNIKKLKTELILLSCILTATVVAFTGPIAFIGIMCPILARMLCGTSKHIYVMPVTALLGSLFLVIADILVRPGVVIPASSNILGLSCPLSIIGAPIAIFIYLKVRKLGI</sequence>
<dbReference type="GO" id="GO:0033214">
    <property type="term" value="P:siderophore-iron import into cell"/>
    <property type="evidence" value="ECO:0007669"/>
    <property type="project" value="TreeGrafter"/>
</dbReference>
<dbReference type="STRING" id="573064.Mefer_1142"/>
<evidence type="ECO:0000313" key="10">
    <source>
        <dbReference type="Proteomes" id="UP000001495"/>
    </source>
</evidence>
<dbReference type="KEGG" id="mfe:Mefer_1142"/>
<feature type="transmembrane region" description="Helical" evidence="8">
    <location>
        <begin position="322"/>
        <end position="342"/>
    </location>
</feature>
<evidence type="ECO:0000256" key="6">
    <source>
        <dbReference type="ARBA" id="ARBA00022989"/>
    </source>
</evidence>
<dbReference type="Gene3D" id="1.10.3470.10">
    <property type="entry name" value="ABC transporter involved in vitamin B12 uptake, BtuC"/>
    <property type="match status" value="1"/>
</dbReference>
<keyword evidence="10" id="KW-1185">Reference proteome</keyword>
<dbReference type="GO" id="GO:0005886">
    <property type="term" value="C:plasma membrane"/>
    <property type="evidence" value="ECO:0007669"/>
    <property type="project" value="UniProtKB-SubCell"/>
</dbReference>
<dbReference type="Proteomes" id="UP000001495">
    <property type="component" value="Chromosome"/>
</dbReference>
<dbReference type="GeneID" id="8365843"/>
<dbReference type="GO" id="GO:0022857">
    <property type="term" value="F:transmembrane transporter activity"/>
    <property type="evidence" value="ECO:0007669"/>
    <property type="project" value="InterPro"/>
</dbReference>
<dbReference type="InterPro" id="IPR037294">
    <property type="entry name" value="ABC_BtuC-like"/>
</dbReference>
<evidence type="ECO:0000256" key="2">
    <source>
        <dbReference type="ARBA" id="ARBA00007935"/>
    </source>
</evidence>
<proteinExistence type="inferred from homology"/>
<dbReference type="CDD" id="cd06550">
    <property type="entry name" value="TM_ABC_iron-siderophores_like"/>
    <property type="match status" value="1"/>
</dbReference>
<dbReference type="InterPro" id="IPR000522">
    <property type="entry name" value="ABC_transptr_permease_BtuC"/>
</dbReference>
<feature type="transmembrane region" description="Helical" evidence="8">
    <location>
        <begin position="150"/>
        <end position="175"/>
    </location>
</feature>
<dbReference type="EMBL" id="CP001696">
    <property type="protein sequence ID" value="ACV24952.1"/>
    <property type="molecule type" value="Genomic_DNA"/>
</dbReference>
<feature type="transmembrane region" description="Helical" evidence="8">
    <location>
        <begin position="92"/>
        <end position="114"/>
    </location>
</feature>
<feature type="transmembrane region" description="Helical" evidence="8">
    <location>
        <begin position="126"/>
        <end position="144"/>
    </location>
</feature>
<dbReference type="PANTHER" id="PTHR30472:SF25">
    <property type="entry name" value="ABC TRANSPORTER PERMEASE PROTEIN MJ0876-RELATED"/>
    <property type="match status" value="1"/>
</dbReference>
<accession>C7P8S0</accession>
<keyword evidence="4" id="KW-1003">Cell membrane</keyword>
<reference evidence="9" key="1">
    <citation type="submission" date="2009-08" db="EMBL/GenBank/DDBJ databases">
        <title>Complete sequence of chromosome of Methanocaldococcus fervens AG86.</title>
        <authorList>
            <consortium name="US DOE Joint Genome Institute"/>
            <person name="Lucas S."/>
            <person name="Copeland A."/>
            <person name="Lapidus A."/>
            <person name="Glavina del Rio T."/>
            <person name="Tice H."/>
            <person name="Bruce D."/>
            <person name="Goodwin L."/>
            <person name="Pitluck S."/>
            <person name="Chertkov O."/>
            <person name="Detter J.C."/>
            <person name="Han C."/>
            <person name="Tapia R."/>
            <person name="Larimer F."/>
            <person name="Land M."/>
            <person name="Hauser L."/>
            <person name="Kyrpides N."/>
            <person name="Ovchinnikova G."/>
            <person name="Lupa-Sieprawska M."/>
            <person name="Whitman W.B."/>
        </authorList>
    </citation>
    <scope>NUCLEOTIDE SEQUENCE [LARGE SCALE GENOMIC DNA]</scope>
    <source>
        <strain evidence="9">AG86</strain>
    </source>
</reference>
<feature type="transmembrane region" description="Helical" evidence="8">
    <location>
        <begin position="60"/>
        <end position="80"/>
    </location>
</feature>
<evidence type="ECO:0000256" key="8">
    <source>
        <dbReference type="SAM" id="Phobius"/>
    </source>
</evidence>
<feature type="transmembrane region" description="Helical" evidence="8">
    <location>
        <begin position="196"/>
        <end position="222"/>
    </location>
</feature>
<name>C7P8S0_METFA</name>
<evidence type="ECO:0000256" key="4">
    <source>
        <dbReference type="ARBA" id="ARBA00022475"/>
    </source>
</evidence>
<comment type="subcellular location">
    <subcellularLocation>
        <location evidence="1">Cell membrane</location>
        <topology evidence="1">Multi-pass membrane protein</topology>
    </subcellularLocation>
</comment>